<organism evidence="3 4">
    <name type="scientific">Cephalotus follicularis</name>
    <name type="common">Albany pitcher plant</name>
    <dbReference type="NCBI Taxonomy" id="3775"/>
    <lineage>
        <taxon>Eukaryota</taxon>
        <taxon>Viridiplantae</taxon>
        <taxon>Streptophyta</taxon>
        <taxon>Embryophyta</taxon>
        <taxon>Tracheophyta</taxon>
        <taxon>Spermatophyta</taxon>
        <taxon>Magnoliopsida</taxon>
        <taxon>eudicotyledons</taxon>
        <taxon>Gunneridae</taxon>
        <taxon>Pentapetalae</taxon>
        <taxon>rosids</taxon>
        <taxon>fabids</taxon>
        <taxon>Oxalidales</taxon>
        <taxon>Cephalotaceae</taxon>
        <taxon>Cephalotus</taxon>
    </lineage>
</organism>
<proteinExistence type="predicted"/>
<feature type="domain" description="Transposase (putative) gypsy type" evidence="2">
    <location>
        <begin position="42"/>
        <end position="107"/>
    </location>
</feature>
<dbReference type="AlphaFoldDB" id="A0A1Q3ARS9"/>
<protein>
    <recommendedName>
        <fullName evidence="2">Transposase (putative) gypsy type domain-containing protein</fullName>
    </recommendedName>
</protein>
<dbReference type="InParanoid" id="A0A1Q3ARS9"/>
<reference evidence="4" key="1">
    <citation type="submission" date="2016-04" db="EMBL/GenBank/DDBJ databases">
        <title>Cephalotus genome sequencing.</title>
        <authorList>
            <person name="Fukushima K."/>
            <person name="Hasebe M."/>
            <person name="Fang X."/>
        </authorList>
    </citation>
    <scope>NUCLEOTIDE SEQUENCE [LARGE SCALE GENOMIC DNA]</scope>
    <source>
        <strain evidence="4">cv. St1</strain>
    </source>
</reference>
<dbReference type="InterPro" id="IPR007321">
    <property type="entry name" value="Transposase_28"/>
</dbReference>
<dbReference type="PANTHER" id="PTHR31099">
    <property type="entry name" value="OS06G0165300 PROTEIN"/>
    <property type="match status" value="1"/>
</dbReference>
<dbReference type="EMBL" id="BDDD01000069">
    <property type="protein sequence ID" value="GAV58429.1"/>
    <property type="molecule type" value="Genomic_DNA"/>
</dbReference>
<evidence type="ECO:0000259" key="2">
    <source>
        <dbReference type="Pfam" id="PF04195"/>
    </source>
</evidence>
<dbReference type="Proteomes" id="UP000187406">
    <property type="component" value="Unassembled WGS sequence"/>
</dbReference>
<name>A0A1Q3ARS9_CEPFO</name>
<dbReference type="Pfam" id="PF04195">
    <property type="entry name" value="Transposase_28"/>
    <property type="match status" value="1"/>
</dbReference>
<evidence type="ECO:0000313" key="4">
    <source>
        <dbReference type="Proteomes" id="UP000187406"/>
    </source>
</evidence>
<feature type="region of interest" description="Disordered" evidence="1">
    <location>
        <begin position="211"/>
        <end position="253"/>
    </location>
</feature>
<comment type="caution">
    <text evidence="3">The sequence shown here is derived from an EMBL/GenBank/DDBJ whole genome shotgun (WGS) entry which is preliminary data.</text>
</comment>
<accession>A0A1Q3ARS9</accession>
<dbReference type="PANTHER" id="PTHR31099:SF28">
    <property type="entry name" value="F5J5.12"/>
    <property type="match status" value="1"/>
</dbReference>
<dbReference type="STRING" id="3775.A0A1Q3ARS9"/>
<gene>
    <name evidence="3" type="ORF">CFOL_v3_01963</name>
</gene>
<evidence type="ECO:0000256" key="1">
    <source>
        <dbReference type="SAM" id="MobiDB-lite"/>
    </source>
</evidence>
<dbReference type="OrthoDB" id="676436at2759"/>
<evidence type="ECO:0000313" key="3">
    <source>
        <dbReference type="EMBL" id="GAV58429.1"/>
    </source>
</evidence>
<sequence length="253" mass="28111">MSILSHEKVIELARKYCFPGGIKFNLPKDPWTVMESEPGFFVVFEDAFSHGLRVPVPSFAISALRSFGLHPSLLQPQSWSFVMGFMVKCIESEVVVTVNLFREFHVLSASPGKRGYFFKSRLGAKKLLINPTKSMKHWKGRYFLIKNLPGFTAPRWCDFLETHPLNKRSRLSSTEKTDLGRLLSLEAEEANSVVLEDLLIQAGLSVMPGQVSHLSDADDAPGGGDSERGGNRNRSMPVVAGESCIKTSSPPFH</sequence>
<keyword evidence="4" id="KW-1185">Reference proteome</keyword>